<feature type="chain" id="PRO_5047484541" description="DUF4352 domain-containing protein" evidence="1">
    <location>
        <begin position="21"/>
        <end position="139"/>
    </location>
</feature>
<keyword evidence="3" id="KW-1185">Reference proteome</keyword>
<dbReference type="Proteomes" id="UP000606889">
    <property type="component" value="Unassembled WGS sequence"/>
</dbReference>
<sequence>MKKLISIICTLLVLTLILCACSPAVTFQTSGAGYEVVAVETGEQALSRTAESGNTLLTILLKTSDSNLDDAQNSFMPVDGEPCYVTDGGEQYPCATLAFESNGSDVQAVLLFEVPSDWSSGGKEFSLGGGAFSPVALKK</sequence>
<evidence type="ECO:0000256" key="1">
    <source>
        <dbReference type="SAM" id="SignalP"/>
    </source>
</evidence>
<reference evidence="2 3" key="1">
    <citation type="submission" date="2020-08" db="EMBL/GenBank/DDBJ databases">
        <title>Genome public.</title>
        <authorList>
            <person name="Liu C."/>
            <person name="Sun Q."/>
        </authorList>
    </citation>
    <scope>NUCLEOTIDE SEQUENCE [LARGE SCALE GENOMIC DNA]</scope>
    <source>
        <strain evidence="2 3">NSJ-35</strain>
    </source>
</reference>
<keyword evidence="1" id="KW-0732">Signal</keyword>
<accession>A0ABR7ED06</accession>
<dbReference type="PROSITE" id="PS51257">
    <property type="entry name" value="PROKAR_LIPOPROTEIN"/>
    <property type="match status" value="1"/>
</dbReference>
<dbReference type="RefSeq" id="WP_186857181.1">
    <property type="nucleotide sequence ID" value="NZ_JACOON010000002.1"/>
</dbReference>
<evidence type="ECO:0008006" key="4">
    <source>
        <dbReference type="Google" id="ProtNLM"/>
    </source>
</evidence>
<evidence type="ECO:0000313" key="3">
    <source>
        <dbReference type="Proteomes" id="UP000606889"/>
    </source>
</evidence>
<dbReference type="EMBL" id="JACOON010000002">
    <property type="protein sequence ID" value="MBC5647662.1"/>
    <property type="molecule type" value="Genomic_DNA"/>
</dbReference>
<organism evidence="2 3">
    <name type="scientific">Christensenella tenuis</name>
    <dbReference type="NCBI Taxonomy" id="2763033"/>
    <lineage>
        <taxon>Bacteria</taxon>
        <taxon>Bacillati</taxon>
        <taxon>Bacillota</taxon>
        <taxon>Clostridia</taxon>
        <taxon>Christensenellales</taxon>
        <taxon>Christensenellaceae</taxon>
        <taxon>Christensenella</taxon>
    </lineage>
</organism>
<comment type="caution">
    <text evidence="2">The sequence shown here is derived from an EMBL/GenBank/DDBJ whole genome shotgun (WGS) entry which is preliminary data.</text>
</comment>
<name>A0ABR7ED06_9FIRM</name>
<gene>
    <name evidence="2" type="ORF">H8S18_04885</name>
</gene>
<protein>
    <recommendedName>
        <fullName evidence="4">DUF4352 domain-containing protein</fullName>
    </recommendedName>
</protein>
<proteinExistence type="predicted"/>
<evidence type="ECO:0000313" key="2">
    <source>
        <dbReference type="EMBL" id="MBC5647662.1"/>
    </source>
</evidence>
<feature type="signal peptide" evidence="1">
    <location>
        <begin position="1"/>
        <end position="20"/>
    </location>
</feature>